<evidence type="ECO:0000313" key="2">
    <source>
        <dbReference type="EMBL" id="MBI2678775.1"/>
    </source>
</evidence>
<dbReference type="InterPro" id="IPR013249">
    <property type="entry name" value="RNA_pol_sigma70_r4_t2"/>
</dbReference>
<proteinExistence type="predicted"/>
<sequence>MATSYQDMNVLYAPALVAEKSADMERVYEANRHRVYSLAFWMTDNELAAEQVAAAAFVRAFAASGGPTAEMIDRALLAEVRELMSLGELTLACDAATEIVNVRHNVKRIHLERAVVELPATERLLFLMHDVESYDKVRIARLLGLSQDEVLQGLHQARLRMRELIAAQL</sequence>
<dbReference type="EMBL" id="JACPNR010000010">
    <property type="protein sequence ID" value="MBI2678775.1"/>
    <property type="molecule type" value="Genomic_DNA"/>
</dbReference>
<name>A0A932ERD9_9BACT</name>
<gene>
    <name evidence="2" type="ORF">HYX28_08335</name>
</gene>
<comment type="caution">
    <text evidence="2">The sequence shown here is derived from an EMBL/GenBank/DDBJ whole genome shotgun (WGS) entry which is preliminary data.</text>
</comment>
<organism evidence="2 3">
    <name type="scientific">Candidatus Korobacter versatilis</name>
    <dbReference type="NCBI Taxonomy" id="658062"/>
    <lineage>
        <taxon>Bacteria</taxon>
        <taxon>Pseudomonadati</taxon>
        <taxon>Acidobacteriota</taxon>
        <taxon>Terriglobia</taxon>
        <taxon>Terriglobales</taxon>
        <taxon>Candidatus Korobacteraceae</taxon>
        <taxon>Candidatus Korobacter</taxon>
    </lineage>
</organism>
<evidence type="ECO:0000259" key="1">
    <source>
        <dbReference type="Pfam" id="PF08281"/>
    </source>
</evidence>
<dbReference type="GO" id="GO:0016987">
    <property type="term" value="F:sigma factor activity"/>
    <property type="evidence" value="ECO:0007669"/>
    <property type="project" value="InterPro"/>
</dbReference>
<dbReference type="InterPro" id="IPR036388">
    <property type="entry name" value="WH-like_DNA-bd_sf"/>
</dbReference>
<reference evidence="2" key="1">
    <citation type="submission" date="2020-07" db="EMBL/GenBank/DDBJ databases">
        <title>Huge and variable diversity of episymbiotic CPR bacteria and DPANN archaea in groundwater ecosystems.</title>
        <authorList>
            <person name="He C.Y."/>
            <person name="Keren R."/>
            <person name="Whittaker M."/>
            <person name="Farag I.F."/>
            <person name="Doudna J."/>
            <person name="Cate J.H.D."/>
            <person name="Banfield J.F."/>
        </authorList>
    </citation>
    <scope>NUCLEOTIDE SEQUENCE</scope>
    <source>
        <strain evidence="2">NC_groundwater_580_Pr5_B-0.1um_64_19</strain>
    </source>
</reference>
<dbReference type="InterPro" id="IPR013324">
    <property type="entry name" value="RNA_pol_sigma_r3/r4-like"/>
</dbReference>
<dbReference type="Gene3D" id="1.10.10.10">
    <property type="entry name" value="Winged helix-like DNA-binding domain superfamily/Winged helix DNA-binding domain"/>
    <property type="match status" value="1"/>
</dbReference>
<dbReference type="Pfam" id="PF08281">
    <property type="entry name" value="Sigma70_r4_2"/>
    <property type="match status" value="1"/>
</dbReference>
<evidence type="ECO:0000313" key="3">
    <source>
        <dbReference type="Proteomes" id="UP000779809"/>
    </source>
</evidence>
<protein>
    <recommendedName>
        <fullName evidence="1">RNA polymerase sigma factor 70 region 4 type 2 domain-containing protein</fullName>
    </recommendedName>
</protein>
<feature type="domain" description="RNA polymerase sigma factor 70 region 4 type 2" evidence="1">
    <location>
        <begin position="111"/>
        <end position="161"/>
    </location>
</feature>
<dbReference type="GO" id="GO:0006352">
    <property type="term" value="P:DNA-templated transcription initiation"/>
    <property type="evidence" value="ECO:0007669"/>
    <property type="project" value="InterPro"/>
</dbReference>
<dbReference type="GO" id="GO:0003677">
    <property type="term" value="F:DNA binding"/>
    <property type="evidence" value="ECO:0007669"/>
    <property type="project" value="InterPro"/>
</dbReference>
<dbReference type="AlphaFoldDB" id="A0A932ERD9"/>
<dbReference type="SUPFAM" id="SSF88659">
    <property type="entry name" value="Sigma3 and sigma4 domains of RNA polymerase sigma factors"/>
    <property type="match status" value="1"/>
</dbReference>
<dbReference type="Proteomes" id="UP000779809">
    <property type="component" value="Unassembled WGS sequence"/>
</dbReference>
<accession>A0A932ERD9</accession>